<dbReference type="Proteomes" id="UP000225972">
    <property type="component" value="Unassembled WGS sequence"/>
</dbReference>
<dbReference type="AlphaFoldDB" id="A0A238J694"/>
<dbReference type="RefSeq" id="WP_099241726.1">
    <property type="nucleotide sequence ID" value="NZ_FXXP01000001.1"/>
</dbReference>
<dbReference type="GO" id="GO:0006302">
    <property type="term" value="P:double-strand break repair"/>
    <property type="evidence" value="ECO:0007669"/>
    <property type="project" value="TreeGrafter"/>
</dbReference>
<dbReference type="InterPro" id="IPR001238">
    <property type="entry name" value="DNA-binding_RecF"/>
</dbReference>
<reference evidence="13" key="1">
    <citation type="submission" date="2017-05" db="EMBL/GenBank/DDBJ databases">
        <authorList>
            <person name="Rodrigo-Torres L."/>
            <person name="Arahal R. D."/>
            <person name="Lucena T."/>
        </authorList>
    </citation>
    <scope>NUCLEOTIDE SEQUENCE [LARGE SCALE GENOMIC DNA]</scope>
    <source>
        <strain evidence="13">CECT 8649</strain>
    </source>
</reference>
<keyword evidence="4 9" id="KW-0963">Cytoplasm</keyword>
<evidence type="ECO:0000256" key="7">
    <source>
        <dbReference type="ARBA" id="ARBA00022840"/>
    </source>
</evidence>
<feature type="binding site" evidence="9">
    <location>
        <begin position="33"/>
        <end position="40"/>
    </location>
    <ligand>
        <name>ATP</name>
        <dbReference type="ChEBI" id="CHEBI:30616"/>
    </ligand>
</feature>
<dbReference type="InterPro" id="IPR003395">
    <property type="entry name" value="RecF/RecN/SMC_N"/>
</dbReference>
<dbReference type="Gene3D" id="1.20.1050.90">
    <property type="entry name" value="RecF/RecN/SMC, N-terminal domain"/>
    <property type="match status" value="1"/>
</dbReference>
<dbReference type="PANTHER" id="PTHR32182:SF0">
    <property type="entry name" value="DNA REPLICATION AND REPAIR PROTEIN RECF"/>
    <property type="match status" value="1"/>
</dbReference>
<evidence type="ECO:0000256" key="9">
    <source>
        <dbReference type="HAMAP-Rule" id="MF_00365"/>
    </source>
</evidence>
<evidence type="ECO:0000256" key="5">
    <source>
        <dbReference type="ARBA" id="ARBA00022705"/>
    </source>
</evidence>
<protein>
    <recommendedName>
        <fullName evidence="3 9">DNA replication and repair protein RecF</fullName>
    </recommendedName>
</protein>
<dbReference type="Pfam" id="PF02463">
    <property type="entry name" value="SMC_N"/>
    <property type="match status" value="1"/>
</dbReference>
<dbReference type="GO" id="GO:0009432">
    <property type="term" value="P:SOS response"/>
    <property type="evidence" value="ECO:0007669"/>
    <property type="project" value="UniProtKB-UniRule"/>
</dbReference>
<dbReference type="InterPro" id="IPR018078">
    <property type="entry name" value="DNA-binding_RecF_CS"/>
</dbReference>
<keyword evidence="13" id="KW-1185">Reference proteome</keyword>
<dbReference type="NCBIfam" id="TIGR00611">
    <property type="entry name" value="recf"/>
    <property type="match status" value="1"/>
</dbReference>
<dbReference type="GO" id="GO:0005737">
    <property type="term" value="C:cytoplasm"/>
    <property type="evidence" value="ECO:0007669"/>
    <property type="project" value="UniProtKB-SubCell"/>
</dbReference>
<comment type="function">
    <text evidence="9 10">The RecF protein is involved in DNA metabolism; it is required for DNA replication and normal SOS inducibility. RecF binds preferentially to single-stranded, linear DNA. It also seems to bind ATP.</text>
</comment>
<evidence type="ECO:0000256" key="3">
    <source>
        <dbReference type="ARBA" id="ARBA00020170"/>
    </source>
</evidence>
<evidence type="ECO:0000256" key="6">
    <source>
        <dbReference type="ARBA" id="ARBA00022741"/>
    </source>
</evidence>
<dbReference type="Gene3D" id="3.40.50.300">
    <property type="entry name" value="P-loop containing nucleotide triphosphate hydrolases"/>
    <property type="match status" value="1"/>
</dbReference>
<dbReference type="SMART" id="SM00382">
    <property type="entry name" value="AAA"/>
    <property type="match status" value="1"/>
</dbReference>
<dbReference type="SUPFAM" id="SSF52540">
    <property type="entry name" value="P-loop containing nucleoside triphosphate hydrolases"/>
    <property type="match status" value="1"/>
</dbReference>
<sequence length="367" mass="40061">MGALYLSHLTLSHFRSHKLVRLDLDARPVAIYGSNGAGKTNLIEAVSLFSPGRGLRRASAQEMARRPEALGWKLHGLLNTPTSTHEIDITSEAGAARQVQIDSKSVPQTALASLVRVLWLIPAMDRLWIEGAEGRRRFLDRMVLSFFPSHAEASLTYEKSMRERNRLLKEQVRDAHWYAVLEKQMAATGAAIHANRVTALQRLAEAQAGAETQFPSAQLELQQSEGTMPETEADLLEAFQESRFRDMAAGRTLVGPHRSDMYGMYADKGIAASDCSTGEQKALLISLILSNARALAADIGAPPILLLDEVAAHLDAGRRAALYDEICALGAQAWMTGTGPELFADLGDRAQYLEVDDTTGGSQVQIK</sequence>
<keyword evidence="9 10" id="KW-0227">DNA damage</keyword>
<dbReference type="InterPro" id="IPR027417">
    <property type="entry name" value="P-loop_NTPase"/>
</dbReference>
<proteinExistence type="inferred from homology"/>
<dbReference type="GO" id="GO:0003697">
    <property type="term" value="F:single-stranded DNA binding"/>
    <property type="evidence" value="ECO:0007669"/>
    <property type="project" value="UniProtKB-UniRule"/>
</dbReference>
<comment type="subcellular location">
    <subcellularLocation>
        <location evidence="1 9 10">Cytoplasm</location>
    </subcellularLocation>
</comment>
<keyword evidence="9 10" id="KW-0742">SOS response</keyword>
<keyword evidence="6 9" id="KW-0547">Nucleotide-binding</keyword>
<dbReference type="GO" id="GO:0005524">
    <property type="term" value="F:ATP binding"/>
    <property type="evidence" value="ECO:0007669"/>
    <property type="project" value="UniProtKB-UniRule"/>
</dbReference>
<dbReference type="OrthoDB" id="9803889at2"/>
<evidence type="ECO:0000256" key="10">
    <source>
        <dbReference type="RuleBase" id="RU000578"/>
    </source>
</evidence>
<evidence type="ECO:0000313" key="12">
    <source>
        <dbReference type="EMBL" id="SMX26109.1"/>
    </source>
</evidence>
<dbReference type="HAMAP" id="MF_00365">
    <property type="entry name" value="RecF"/>
    <property type="match status" value="1"/>
</dbReference>
<keyword evidence="8 9" id="KW-0238">DNA-binding</keyword>
<dbReference type="EMBL" id="FXXP01000001">
    <property type="protein sequence ID" value="SMX26109.1"/>
    <property type="molecule type" value="Genomic_DNA"/>
</dbReference>
<dbReference type="PANTHER" id="PTHR32182">
    <property type="entry name" value="DNA REPLICATION AND REPAIR PROTEIN RECF"/>
    <property type="match status" value="1"/>
</dbReference>
<evidence type="ECO:0000256" key="8">
    <source>
        <dbReference type="ARBA" id="ARBA00023125"/>
    </source>
</evidence>
<evidence type="ECO:0000259" key="11">
    <source>
        <dbReference type="SMART" id="SM00382"/>
    </source>
</evidence>
<keyword evidence="9 10" id="KW-0234">DNA repair</keyword>
<comment type="similarity">
    <text evidence="2 9 10">Belongs to the RecF family.</text>
</comment>
<dbReference type="PROSITE" id="PS00618">
    <property type="entry name" value="RECF_2"/>
    <property type="match status" value="1"/>
</dbReference>
<feature type="domain" description="AAA+ ATPase" evidence="11">
    <location>
        <begin position="25"/>
        <end position="357"/>
    </location>
</feature>
<name>A0A238J694_9RHOB</name>
<evidence type="ECO:0000256" key="1">
    <source>
        <dbReference type="ARBA" id="ARBA00004496"/>
    </source>
</evidence>
<dbReference type="InterPro" id="IPR003593">
    <property type="entry name" value="AAA+_ATPase"/>
</dbReference>
<keyword evidence="5 9" id="KW-0235">DNA replication</keyword>
<gene>
    <name evidence="9 12" type="primary">recF</name>
    <name evidence="12" type="ORF">TRP8649_00182</name>
</gene>
<dbReference type="InterPro" id="IPR042174">
    <property type="entry name" value="RecF_2"/>
</dbReference>
<evidence type="ECO:0000256" key="2">
    <source>
        <dbReference type="ARBA" id="ARBA00008016"/>
    </source>
</evidence>
<dbReference type="GO" id="GO:0000731">
    <property type="term" value="P:DNA synthesis involved in DNA repair"/>
    <property type="evidence" value="ECO:0007669"/>
    <property type="project" value="TreeGrafter"/>
</dbReference>
<dbReference type="GO" id="GO:0006260">
    <property type="term" value="P:DNA replication"/>
    <property type="evidence" value="ECO:0007669"/>
    <property type="project" value="UniProtKB-UniRule"/>
</dbReference>
<evidence type="ECO:0000256" key="4">
    <source>
        <dbReference type="ARBA" id="ARBA00022490"/>
    </source>
</evidence>
<evidence type="ECO:0000313" key="13">
    <source>
        <dbReference type="Proteomes" id="UP000225972"/>
    </source>
</evidence>
<accession>A0A238J694</accession>
<keyword evidence="7 9" id="KW-0067">ATP-binding</keyword>
<organism evidence="12 13">
    <name type="scientific">Pelagimonas phthalicica</name>
    <dbReference type="NCBI Taxonomy" id="1037362"/>
    <lineage>
        <taxon>Bacteria</taxon>
        <taxon>Pseudomonadati</taxon>
        <taxon>Pseudomonadota</taxon>
        <taxon>Alphaproteobacteria</taxon>
        <taxon>Rhodobacterales</taxon>
        <taxon>Roseobacteraceae</taxon>
        <taxon>Pelagimonas</taxon>
    </lineage>
</organism>